<dbReference type="InterPro" id="IPR000551">
    <property type="entry name" value="MerR-type_HTH_dom"/>
</dbReference>
<dbReference type="PROSITE" id="PS50937">
    <property type="entry name" value="HTH_MERR_2"/>
    <property type="match status" value="1"/>
</dbReference>
<reference evidence="3" key="1">
    <citation type="submission" date="2021-03" db="EMBL/GenBank/DDBJ databases">
        <title>Genomic Encyclopedia of Type Strains, Phase IV (KMG-IV): sequencing the most valuable type-strain genomes for metagenomic binning, comparative biology and taxonomic classification.</title>
        <authorList>
            <person name="Goeker M."/>
        </authorList>
    </citation>
    <scope>NUCLEOTIDE SEQUENCE</scope>
    <source>
        <strain evidence="3">DSM 107338</strain>
    </source>
</reference>
<dbReference type="PANTHER" id="PTHR30204">
    <property type="entry name" value="REDOX-CYCLING DRUG-SENSING TRANSCRIPTIONAL ACTIVATOR SOXR"/>
    <property type="match status" value="1"/>
</dbReference>
<gene>
    <name evidence="3" type="ORF">J2Z64_004403</name>
</gene>
<dbReference type="AlphaFoldDB" id="A0A9X0YYY8"/>
<keyword evidence="1 3" id="KW-0238">DNA-binding</keyword>
<comment type="caution">
    <text evidence="3">The sequence shown here is derived from an EMBL/GenBank/DDBJ whole genome shotgun (WGS) entry which is preliminary data.</text>
</comment>
<dbReference type="InterPro" id="IPR047057">
    <property type="entry name" value="MerR_fam"/>
</dbReference>
<accession>A0A9X0YYY8</accession>
<dbReference type="GO" id="GO:0003700">
    <property type="term" value="F:DNA-binding transcription factor activity"/>
    <property type="evidence" value="ECO:0007669"/>
    <property type="project" value="InterPro"/>
</dbReference>
<protein>
    <submittedName>
        <fullName evidence="3">DNA-binding transcriptional MerR regulator</fullName>
    </submittedName>
</protein>
<name>A0A9X0YYY8_9BACI</name>
<evidence type="ECO:0000256" key="1">
    <source>
        <dbReference type="ARBA" id="ARBA00023125"/>
    </source>
</evidence>
<dbReference type="InterPro" id="IPR009061">
    <property type="entry name" value="DNA-bd_dom_put_sf"/>
</dbReference>
<dbReference type="Pfam" id="PF13411">
    <property type="entry name" value="MerR_1"/>
    <property type="match status" value="1"/>
</dbReference>
<dbReference type="Proteomes" id="UP001138793">
    <property type="component" value="Unassembled WGS sequence"/>
</dbReference>
<evidence type="ECO:0000313" key="3">
    <source>
        <dbReference type="EMBL" id="MBP2080091.1"/>
    </source>
</evidence>
<dbReference type="SMART" id="SM00422">
    <property type="entry name" value="HTH_MERR"/>
    <property type="match status" value="1"/>
</dbReference>
<dbReference type="PRINTS" id="PR00040">
    <property type="entry name" value="HTHMERR"/>
</dbReference>
<dbReference type="CDD" id="cd01106">
    <property type="entry name" value="HTH_TipAL-Mta"/>
    <property type="match status" value="1"/>
</dbReference>
<keyword evidence="4" id="KW-1185">Reference proteome</keyword>
<dbReference type="GO" id="GO:0003677">
    <property type="term" value="F:DNA binding"/>
    <property type="evidence" value="ECO:0007669"/>
    <property type="project" value="UniProtKB-KW"/>
</dbReference>
<evidence type="ECO:0000259" key="2">
    <source>
        <dbReference type="PROSITE" id="PS50937"/>
    </source>
</evidence>
<sequence length="250" mass="29079">MRKIYTIGKLSKNTGVTVRTLDYYDEIGLIKPSSKTSGGHRLYSEDDVMKLERVLALKYMGFSLEQIKDILENSTSNWQESIQHQLELVKREQERLKMLEQALLGVSYSIEFEGEINWPVIFSIIQLYQHDPGDVLEQYKEYLNEDEMKKIIDMNAANMSEEDIKEWLKVIGDIRNNLHLDPNSEEAEQLVLCWANQADKMFGEDEELLGSMWEALQNLQEGIAFYPMDKDVINFIKRVAIVKRESTNDS</sequence>
<feature type="domain" description="HTH merR-type" evidence="2">
    <location>
        <begin position="1"/>
        <end position="73"/>
    </location>
</feature>
<organism evidence="3 4">
    <name type="scientific">Oceanobacillus polygoni</name>
    <dbReference type="NCBI Taxonomy" id="1235259"/>
    <lineage>
        <taxon>Bacteria</taxon>
        <taxon>Bacillati</taxon>
        <taxon>Bacillota</taxon>
        <taxon>Bacilli</taxon>
        <taxon>Bacillales</taxon>
        <taxon>Bacillaceae</taxon>
        <taxon>Oceanobacillus</taxon>
    </lineage>
</organism>
<dbReference type="RefSeq" id="WP_246811919.1">
    <property type="nucleotide sequence ID" value="NZ_JAGGMB010000027.1"/>
</dbReference>
<dbReference type="EMBL" id="JAGGMB010000027">
    <property type="protein sequence ID" value="MBP2080091.1"/>
    <property type="molecule type" value="Genomic_DNA"/>
</dbReference>
<dbReference type="Gene3D" id="1.10.1660.10">
    <property type="match status" value="1"/>
</dbReference>
<dbReference type="SUPFAM" id="SSF46955">
    <property type="entry name" value="Putative DNA-binding domain"/>
    <property type="match status" value="1"/>
</dbReference>
<dbReference type="PANTHER" id="PTHR30204:SF96">
    <property type="entry name" value="CHROMOSOME-ANCHORING PROTEIN RACA"/>
    <property type="match status" value="1"/>
</dbReference>
<proteinExistence type="predicted"/>
<evidence type="ECO:0000313" key="4">
    <source>
        <dbReference type="Proteomes" id="UP001138793"/>
    </source>
</evidence>